<dbReference type="EC" id="4.1.3.3" evidence="2"/>
<dbReference type="SUPFAM" id="SSF51569">
    <property type="entry name" value="Aldolase"/>
    <property type="match status" value="1"/>
</dbReference>
<evidence type="ECO:0000256" key="1">
    <source>
        <dbReference type="ARBA" id="ARBA00023239"/>
    </source>
</evidence>
<dbReference type="GO" id="GO:0008747">
    <property type="term" value="F:N-acetylneuraminate lyase activity"/>
    <property type="evidence" value="ECO:0007669"/>
    <property type="project" value="UniProtKB-EC"/>
</dbReference>
<name>A0A4J1UR97_STREE</name>
<evidence type="ECO:0000313" key="2">
    <source>
        <dbReference type="EMBL" id="VNP47451.1"/>
    </source>
</evidence>
<dbReference type="Gene3D" id="3.20.20.70">
    <property type="entry name" value="Aldolase class I"/>
    <property type="match status" value="1"/>
</dbReference>
<sequence>MGAKAGIGGTYGAMPELFLKLNQLIADKDLETARELQYAINAIIGKLTSAHGNMYGVIKEVLKINEGLTIGSVRSPLTPVTEEDRPVVEAAAALIRETKECFL</sequence>
<gene>
    <name evidence="2" type="ORF">SAMEA3172909_02014</name>
</gene>
<proteinExistence type="predicted"/>
<dbReference type="EMBL" id="CAATGG010000018">
    <property type="protein sequence ID" value="VNP47451.1"/>
    <property type="molecule type" value="Genomic_DNA"/>
</dbReference>
<protein>
    <submittedName>
        <fullName evidence="2">N-acetylneuraminate lyase</fullName>
        <ecNumber evidence="2">4.1.3.3</ecNumber>
    </submittedName>
</protein>
<organism evidence="2">
    <name type="scientific">Streptococcus pneumoniae</name>
    <dbReference type="NCBI Taxonomy" id="1313"/>
    <lineage>
        <taxon>Bacteria</taxon>
        <taxon>Bacillati</taxon>
        <taxon>Bacillota</taxon>
        <taxon>Bacilli</taxon>
        <taxon>Lactobacillales</taxon>
        <taxon>Streptococcaceae</taxon>
        <taxon>Streptococcus</taxon>
    </lineage>
</organism>
<dbReference type="AlphaFoldDB" id="A0A4J1UR97"/>
<keyword evidence="1 2" id="KW-0456">Lyase</keyword>
<dbReference type="InterPro" id="IPR002220">
    <property type="entry name" value="DapA-like"/>
</dbReference>
<dbReference type="Pfam" id="PF00701">
    <property type="entry name" value="DHDPS"/>
    <property type="match status" value="1"/>
</dbReference>
<accession>A0A4J1UR97</accession>
<reference evidence="2" key="1">
    <citation type="submission" date="2019-04" db="EMBL/GenBank/DDBJ databases">
        <authorList>
            <consortium name="Pathogen Informatics"/>
        </authorList>
    </citation>
    <scope>NUCLEOTIDE SEQUENCE</scope>
    <source>
        <strain evidence="2">GPSC22</strain>
    </source>
</reference>
<dbReference type="InterPro" id="IPR013785">
    <property type="entry name" value="Aldolase_TIM"/>
</dbReference>